<reference evidence="1 2" key="1">
    <citation type="journal article" date="2024" name="Int. J. Syst. Evol. Microbiol.">
        <title>Clostridium omnivorum sp. nov., isolated from anoxic soil under the treatment of reductive soil disinfestation.</title>
        <authorList>
            <person name="Ueki A."/>
            <person name="Tonouchi A."/>
            <person name="Kaku N."/>
            <person name="Honma S."/>
            <person name="Ueki K."/>
        </authorList>
    </citation>
    <scope>NUCLEOTIDE SEQUENCE [LARGE SCALE GENOMIC DNA]</scope>
    <source>
        <strain evidence="1 2">E14</strain>
    </source>
</reference>
<gene>
    <name evidence="1" type="ORF">bsdE14_29320</name>
</gene>
<organism evidence="1 2">
    <name type="scientific">Clostridium omnivorum</name>
    <dbReference type="NCBI Taxonomy" id="1604902"/>
    <lineage>
        <taxon>Bacteria</taxon>
        <taxon>Bacillati</taxon>
        <taxon>Bacillota</taxon>
        <taxon>Clostridia</taxon>
        <taxon>Eubacteriales</taxon>
        <taxon>Clostridiaceae</taxon>
        <taxon>Clostridium</taxon>
    </lineage>
</organism>
<sequence length="57" mass="6679">MDPYILLSIVNMKLRDSFESFEGMCEEYDLEADLLKKRLKIIGYNYNPGNNQFIAVD</sequence>
<name>A0ABQ5N8S7_9CLOT</name>
<evidence type="ECO:0008006" key="3">
    <source>
        <dbReference type="Google" id="ProtNLM"/>
    </source>
</evidence>
<evidence type="ECO:0000313" key="2">
    <source>
        <dbReference type="Proteomes" id="UP001208567"/>
    </source>
</evidence>
<accession>A0ABQ5N8S7</accession>
<comment type="caution">
    <text evidence="1">The sequence shown here is derived from an EMBL/GenBank/DDBJ whole genome shotgun (WGS) entry which is preliminary data.</text>
</comment>
<protein>
    <recommendedName>
        <fullName evidence="3">DUF4250 domain-containing protein</fullName>
    </recommendedName>
</protein>
<keyword evidence="2" id="KW-1185">Reference proteome</keyword>
<proteinExistence type="predicted"/>
<evidence type="ECO:0000313" key="1">
    <source>
        <dbReference type="EMBL" id="GLC31522.1"/>
    </source>
</evidence>
<dbReference type="Pfam" id="PF14056">
    <property type="entry name" value="DUF4250"/>
    <property type="match status" value="1"/>
</dbReference>
<dbReference type="EMBL" id="BRXR01000001">
    <property type="protein sequence ID" value="GLC31522.1"/>
    <property type="molecule type" value="Genomic_DNA"/>
</dbReference>
<dbReference type="InterPro" id="IPR025346">
    <property type="entry name" value="DUF4250"/>
</dbReference>
<dbReference type="Proteomes" id="UP001208567">
    <property type="component" value="Unassembled WGS sequence"/>
</dbReference>